<organism evidence="2 3">
    <name type="scientific">Symbiodinium necroappetens</name>
    <dbReference type="NCBI Taxonomy" id="1628268"/>
    <lineage>
        <taxon>Eukaryota</taxon>
        <taxon>Sar</taxon>
        <taxon>Alveolata</taxon>
        <taxon>Dinophyceae</taxon>
        <taxon>Suessiales</taxon>
        <taxon>Symbiodiniaceae</taxon>
        <taxon>Symbiodinium</taxon>
    </lineage>
</organism>
<evidence type="ECO:0000313" key="3">
    <source>
        <dbReference type="Proteomes" id="UP000601435"/>
    </source>
</evidence>
<feature type="non-terminal residue" evidence="2">
    <location>
        <position position="194"/>
    </location>
</feature>
<sequence length="194" mass="22017">MALQARTYPWRTEQANNIDLVFTGFLLVILLGAAPLLRLDLSQSTSVLGWMLCVPVCGLIVVGAVFLVRSIVRHYQQRYLFGIFLCHHKGGAGSLCRLMKLMIARYSPTRVFLDCDQLENLDLLFDIVRSSTQSVVVVLTRDLLKRVWCAGEITTAWKNKVTTVPLVCDGFQPLPEEVRKLIVTWWTPQQQQIL</sequence>
<dbReference type="EMBL" id="CAJNJA010010317">
    <property type="protein sequence ID" value="CAE7256210.1"/>
    <property type="molecule type" value="Genomic_DNA"/>
</dbReference>
<gene>
    <name evidence="2" type="primary">Tg</name>
    <name evidence="2" type="ORF">SNEC2469_LOCUS5614</name>
</gene>
<evidence type="ECO:0000256" key="1">
    <source>
        <dbReference type="SAM" id="Phobius"/>
    </source>
</evidence>
<accession>A0A812MH26</accession>
<name>A0A812MH26_9DINO</name>
<feature type="transmembrane region" description="Helical" evidence="1">
    <location>
        <begin position="20"/>
        <end position="37"/>
    </location>
</feature>
<keyword evidence="3" id="KW-1185">Reference proteome</keyword>
<keyword evidence="1" id="KW-0812">Transmembrane</keyword>
<evidence type="ECO:0000313" key="2">
    <source>
        <dbReference type="EMBL" id="CAE7256210.1"/>
    </source>
</evidence>
<dbReference type="OrthoDB" id="422238at2759"/>
<proteinExistence type="predicted"/>
<dbReference type="SUPFAM" id="SSF52200">
    <property type="entry name" value="Toll/Interleukin receptor TIR domain"/>
    <property type="match status" value="1"/>
</dbReference>
<dbReference type="Proteomes" id="UP000601435">
    <property type="component" value="Unassembled WGS sequence"/>
</dbReference>
<dbReference type="AlphaFoldDB" id="A0A812MH26"/>
<dbReference type="InterPro" id="IPR035897">
    <property type="entry name" value="Toll_tir_struct_dom_sf"/>
</dbReference>
<feature type="transmembrane region" description="Helical" evidence="1">
    <location>
        <begin position="49"/>
        <end position="68"/>
    </location>
</feature>
<protein>
    <submittedName>
        <fullName evidence="2">Tg protein</fullName>
    </submittedName>
</protein>
<comment type="caution">
    <text evidence="2">The sequence shown here is derived from an EMBL/GenBank/DDBJ whole genome shotgun (WGS) entry which is preliminary data.</text>
</comment>
<reference evidence="2" key="1">
    <citation type="submission" date="2021-02" db="EMBL/GenBank/DDBJ databases">
        <authorList>
            <person name="Dougan E. K."/>
            <person name="Rhodes N."/>
            <person name="Thang M."/>
            <person name="Chan C."/>
        </authorList>
    </citation>
    <scope>NUCLEOTIDE SEQUENCE</scope>
</reference>
<keyword evidence="1" id="KW-1133">Transmembrane helix</keyword>
<keyword evidence="1" id="KW-0472">Membrane</keyword>